<dbReference type="Proteomes" id="UP000610456">
    <property type="component" value="Unassembled WGS sequence"/>
</dbReference>
<evidence type="ECO:0000313" key="2">
    <source>
        <dbReference type="EMBL" id="GHA39518.1"/>
    </source>
</evidence>
<sequence>MKATDVGIKVLEFLAKALLSFLLVMLLYFVAAVIGSVIPVNTAQPEDGTITIYLRTNGIHTDFIFPVKNEIMDWQEVIPSETILSKTADFEYISFGWGDLKFYKETKEWSDLRFPVAFQAVFLENPSALHVTFEQGIRMNRPVVPVAITKEQYRNLVEYVHATFKTDNAGKANPVEGLHYNQHDAFFHANGSLHFFYTCNTWINDGLKYADLRACLWTPLDEGIFYQYR</sequence>
<organism evidence="2 3">
    <name type="scientific">Salinimicrobium marinum</name>
    <dbReference type="NCBI Taxonomy" id="680283"/>
    <lineage>
        <taxon>Bacteria</taxon>
        <taxon>Pseudomonadati</taxon>
        <taxon>Bacteroidota</taxon>
        <taxon>Flavobacteriia</taxon>
        <taxon>Flavobacteriales</taxon>
        <taxon>Flavobacteriaceae</taxon>
        <taxon>Salinimicrobium</taxon>
    </lineage>
</organism>
<reference evidence="2" key="1">
    <citation type="journal article" date="2014" name="Int. J. Syst. Evol. Microbiol.">
        <title>Complete genome sequence of Corynebacterium casei LMG S-19264T (=DSM 44701T), isolated from a smear-ripened cheese.</title>
        <authorList>
            <consortium name="US DOE Joint Genome Institute (JGI-PGF)"/>
            <person name="Walter F."/>
            <person name="Albersmeier A."/>
            <person name="Kalinowski J."/>
            <person name="Ruckert C."/>
        </authorList>
    </citation>
    <scope>NUCLEOTIDE SEQUENCE</scope>
    <source>
        <strain evidence="2">KCTC 12719</strain>
    </source>
</reference>
<accession>A0A918SFL1</accession>
<gene>
    <name evidence="2" type="ORF">GCM10007103_21090</name>
</gene>
<dbReference type="InterPro" id="IPR011727">
    <property type="entry name" value="CHP02117"/>
</dbReference>
<reference evidence="2" key="2">
    <citation type="submission" date="2020-09" db="EMBL/GenBank/DDBJ databases">
        <authorList>
            <person name="Sun Q."/>
            <person name="Kim S."/>
        </authorList>
    </citation>
    <scope>NUCLEOTIDE SEQUENCE</scope>
    <source>
        <strain evidence="2">KCTC 12719</strain>
    </source>
</reference>
<keyword evidence="1" id="KW-0812">Transmembrane</keyword>
<name>A0A918SFL1_9FLAO</name>
<keyword evidence="3" id="KW-1185">Reference proteome</keyword>
<evidence type="ECO:0000256" key="1">
    <source>
        <dbReference type="SAM" id="Phobius"/>
    </source>
</evidence>
<proteinExistence type="predicted"/>
<dbReference type="Pfam" id="PF09601">
    <property type="entry name" value="DUF2459"/>
    <property type="match status" value="1"/>
</dbReference>
<dbReference type="EMBL" id="BMXB01000008">
    <property type="protein sequence ID" value="GHA39518.1"/>
    <property type="molecule type" value="Genomic_DNA"/>
</dbReference>
<dbReference type="NCBIfam" id="TIGR02117">
    <property type="entry name" value="chp_urease_rgn"/>
    <property type="match status" value="1"/>
</dbReference>
<keyword evidence="1" id="KW-0472">Membrane</keyword>
<feature type="transmembrane region" description="Helical" evidence="1">
    <location>
        <begin position="17"/>
        <end position="38"/>
    </location>
</feature>
<evidence type="ECO:0008006" key="4">
    <source>
        <dbReference type="Google" id="ProtNLM"/>
    </source>
</evidence>
<comment type="caution">
    <text evidence="2">The sequence shown here is derived from an EMBL/GenBank/DDBJ whole genome shotgun (WGS) entry which is preliminary data.</text>
</comment>
<protein>
    <recommendedName>
        <fullName evidence="4">TIGR02117 family protein</fullName>
    </recommendedName>
</protein>
<keyword evidence="1" id="KW-1133">Transmembrane helix</keyword>
<dbReference type="AlphaFoldDB" id="A0A918SFL1"/>
<evidence type="ECO:0000313" key="3">
    <source>
        <dbReference type="Proteomes" id="UP000610456"/>
    </source>
</evidence>
<dbReference type="RefSeq" id="WP_189604720.1">
    <property type="nucleotide sequence ID" value="NZ_BMXB01000008.1"/>
</dbReference>